<keyword evidence="1" id="KW-0812">Transmembrane</keyword>
<keyword evidence="1" id="KW-0472">Membrane</keyword>
<keyword evidence="1" id="KW-1133">Transmembrane helix</keyword>
<sequence>MAVSNVEGLLEPKRSVWLFVCSVIVLAACLVSISLALAAFAVTWDPCSIMGGVLMLPPPLALAVQQYRGTFRFNAKAASVSAVLLFLVCGLAFAALATTLVDLVFSGVRIPWLSLFLPLLVIGTLGGVSASVNLAWSRHLERATNADGASLERTQYTMRELLVAVAAIACMTTLVIYLVRSTPPRFAENVSRDEAPFGLPAEATEVSFCQGFRGTIAYEFTIDESGFVVWVESGIGSLESASANVSVQPITTPYSVRRYDALTAKVTGAGAITITDGLYYEWSKEDRGVYAAFDRTTNRAYYYAHFH</sequence>
<gene>
    <name evidence="2" type="ORF">UC8_08890</name>
</gene>
<organism evidence="2 3">
    <name type="scientific">Roseimaritima ulvae</name>
    <dbReference type="NCBI Taxonomy" id="980254"/>
    <lineage>
        <taxon>Bacteria</taxon>
        <taxon>Pseudomonadati</taxon>
        <taxon>Planctomycetota</taxon>
        <taxon>Planctomycetia</taxon>
        <taxon>Pirellulales</taxon>
        <taxon>Pirellulaceae</taxon>
        <taxon>Roseimaritima</taxon>
    </lineage>
</organism>
<protein>
    <recommendedName>
        <fullName evidence="4">DUF1616 domain-containing protein</fullName>
    </recommendedName>
</protein>
<evidence type="ECO:0000313" key="3">
    <source>
        <dbReference type="Proteomes" id="UP000325286"/>
    </source>
</evidence>
<dbReference type="Proteomes" id="UP000325286">
    <property type="component" value="Chromosome"/>
</dbReference>
<evidence type="ECO:0000313" key="2">
    <source>
        <dbReference type="EMBL" id="QEG38929.1"/>
    </source>
</evidence>
<keyword evidence="3" id="KW-1185">Reference proteome</keyword>
<dbReference type="EMBL" id="CP042914">
    <property type="protein sequence ID" value="QEG38929.1"/>
    <property type="molecule type" value="Genomic_DNA"/>
</dbReference>
<feature type="transmembrane region" description="Helical" evidence="1">
    <location>
        <begin position="48"/>
        <end position="65"/>
    </location>
</feature>
<proteinExistence type="predicted"/>
<reference evidence="2 3" key="1">
    <citation type="submission" date="2019-08" db="EMBL/GenBank/DDBJ databases">
        <title>Deep-cultivation of Planctomycetes and their phenomic and genomic characterization uncovers novel biology.</title>
        <authorList>
            <person name="Wiegand S."/>
            <person name="Jogler M."/>
            <person name="Boedeker C."/>
            <person name="Pinto D."/>
            <person name="Vollmers J."/>
            <person name="Rivas-Marin E."/>
            <person name="Kohn T."/>
            <person name="Peeters S.H."/>
            <person name="Heuer A."/>
            <person name="Rast P."/>
            <person name="Oberbeckmann S."/>
            <person name="Bunk B."/>
            <person name="Jeske O."/>
            <person name="Meyerdierks A."/>
            <person name="Storesund J.E."/>
            <person name="Kallscheuer N."/>
            <person name="Luecker S."/>
            <person name="Lage O.M."/>
            <person name="Pohl T."/>
            <person name="Merkel B.J."/>
            <person name="Hornburger P."/>
            <person name="Mueller R.-W."/>
            <person name="Bruemmer F."/>
            <person name="Labrenz M."/>
            <person name="Spormann A.M."/>
            <person name="Op den Camp H."/>
            <person name="Overmann J."/>
            <person name="Amann R."/>
            <person name="Jetten M.S.M."/>
            <person name="Mascher T."/>
            <person name="Medema M.H."/>
            <person name="Devos D.P."/>
            <person name="Kaster A.-K."/>
            <person name="Ovreas L."/>
            <person name="Rohde M."/>
            <person name="Galperin M.Y."/>
            <person name="Jogler C."/>
        </authorList>
    </citation>
    <scope>NUCLEOTIDE SEQUENCE [LARGE SCALE GENOMIC DNA]</scope>
    <source>
        <strain evidence="2 3">UC8</strain>
    </source>
</reference>
<feature type="transmembrane region" description="Helical" evidence="1">
    <location>
        <begin position="161"/>
        <end position="179"/>
    </location>
</feature>
<accession>A0A5B9QLN0</accession>
<dbReference type="AlphaFoldDB" id="A0A5B9QLN0"/>
<feature type="transmembrane region" description="Helical" evidence="1">
    <location>
        <begin position="16"/>
        <end position="42"/>
    </location>
</feature>
<evidence type="ECO:0008006" key="4">
    <source>
        <dbReference type="Google" id="ProtNLM"/>
    </source>
</evidence>
<dbReference type="KEGG" id="rul:UC8_08890"/>
<evidence type="ECO:0000256" key="1">
    <source>
        <dbReference type="SAM" id="Phobius"/>
    </source>
</evidence>
<feature type="transmembrane region" description="Helical" evidence="1">
    <location>
        <begin position="112"/>
        <end position="136"/>
    </location>
</feature>
<feature type="transmembrane region" description="Helical" evidence="1">
    <location>
        <begin position="77"/>
        <end position="100"/>
    </location>
</feature>
<name>A0A5B9QLN0_9BACT</name>